<dbReference type="KEGG" id="pob:LPB03_12190"/>
<protein>
    <recommendedName>
        <fullName evidence="4">LVIVD repeat-containing protein</fullName>
    </recommendedName>
</protein>
<sequence>MKKIAFIILCFCLTSCFTNWGEERSVDPIFSRYEPVTLERNVFENAIEIQDKTAVTESSKIYIISDYIFVNDKRTGFHIFDNTNPESPIKKKFLKIPGATDIAIRNNILYINQATDLVVLTLNFTDFSMIINKRIKNVFPELRSPDGEFFSEDNKVVVNWLKK</sequence>
<comment type="caution">
    <text evidence="2">The sequence shown here is derived from an EMBL/GenBank/DDBJ whole genome shotgun (WGS) entry which is preliminary data.</text>
</comment>
<evidence type="ECO:0000313" key="3">
    <source>
        <dbReference type="Proteomes" id="UP000092584"/>
    </source>
</evidence>
<evidence type="ECO:0000313" key="2">
    <source>
        <dbReference type="EMBL" id="OBY62895.1"/>
    </source>
</evidence>
<feature type="signal peptide" evidence="1">
    <location>
        <begin position="1"/>
        <end position="20"/>
    </location>
</feature>
<keyword evidence="1" id="KW-0732">Signal</keyword>
<organism evidence="2 3">
    <name type="scientific">Polaribacter vadi</name>
    <dbReference type="NCBI Taxonomy" id="1774273"/>
    <lineage>
        <taxon>Bacteria</taxon>
        <taxon>Pseudomonadati</taxon>
        <taxon>Bacteroidota</taxon>
        <taxon>Flavobacteriia</taxon>
        <taxon>Flavobacteriales</taxon>
        <taxon>Flavobacteriaceae</taxon>
    </lineage>
</organism>
<dbReference type="STRING" id="1774273.LPB03_12190"/>
<name>A0A1B8TTX8_9FLAO</name>
<accession>A0A1B8TTX8</accession>
<proteinExistence type="predicted"/>
<gene>
    <name evidence="2" type="ORF">LPB3_12205</name>
</gene>
<keyword evidence="3" id="KW-1185">Reference proteome</keyword>
<evidence type="ECO:0000256" key="1">
    <source>
        <dbReference type="SAM" id="SignalP"/>
    </source>
</evidence>
<evidence type="ECO:0008006" key="4">
    <source>
        <dbReference type="Google" id="ProtNLM"/>
    </source>
</evidence>
<feature type="chain" id="PRO_5008615630" description="LVIVD repeat-containing protein" evidence="1">
    <location>
        <begin position="21"/>
        <end position="163"/>
    </location>
</feature>
<dbReference type="AlphaFoldDB" id="A0A1B8TTX8"/>
<reference evidence="3" key="1">
    <citation type="submission" date="2016-02" db="EMBL/GenBank/DDBJ databases">
        <authorList>
            <person name="Shin S.-K."/>
            <person name="Yi H."/>
            <person name="Kim E."/>
        </authorList>
    </citation>
    <scope>NUCLEOTIDE SEQUENCE [LARGE SCALE GENOMIC DNA]</scope>
    <source>
        <strain evidence="3">LPB0003</strain>
    </source>
</reference>
<dbReference type="OrthoDB" id="853480at2"/>
<dbReference type="RefSeq" id="WP_065319873.1">
    <property type="nucleotide sequence ID" value="NZ_CP017477.1"/>
</dbReference>
<dbReference type="Proteomes" id="UP000092584">
    <property type="component" value="Unassembled WGS sequence"/>
</dbReference>
<dbReference type="EMBL" id="LSFM01000023">
    <property type="protein sequence ID" value="OBY62895.1"/>
    <property type="molecule type" value="Genomic_DNA"/>
</dbReference>